<accession>A0A6G1J8M5</accession>
<dbReference type="OrthoDB" id="3699805at2759"/>
<reference evidence="1" key="1">
    <citation type="journal article" date="2020" name="Stud. Mycol.">
        <title>101 Dothideomycetes genomes: a test case for predicting lifestyles and emergence of pathogens.</title>
        <authorList>
            <person name="Haridas S."/>
            <person name="Albert R."/>
            <person name="Binder M."/>
            <person name="Bloem J."/>
            <person name="Labutti K."/>
            <person name="Salamov A."/>
            <person name="Andreopoulos B."/>
            <person name="Baker S."/>
            <person name="Barry K."/>
            <person name="Bills G."/>
            <person name="Bluhm B."/>
            <person name="Cannon C."/>
            <person name="Castanera R."/>
            <person name="Culley D."/>
            <person name="Daum C."/>
            <person name="Ezra D."/>
            <person name="Gonzalez J."/>
            <person name="Henrissat B."/>
            <person name="Kuo A."/>
            <person name="Liang C."/>
            <person name="Lipzen A."/>
            <person name="Lutzoni F."/>
            <person name="Magnuson J."/>
            <person name="Mondo S."/>
            <person name="Nolan M."/>
            <person name="Ohm R."/>
            <person name="Pangilinan J."/>
            <person name="Park H.-J."/>
            <person name="Ramirez L."/>
            <person name="Alfaro M."/>
            <person name="Sun H."/>
            <person name="Tritt A."/>
            <person name="Yoshinaga Y."/>
            <person name="Zwiers L.-H."/>
            <person name="Turgeon B."/>
            <person name="Goodwin S."/>
            <person name="Spatafora J."/>
            <person name="Crous P."/>
            <person name="Grigoriev I."/>
        </authorList>
    </citation>
    <scope>NUCLEOTIDE SEQUENCE</scope>
    <source>
        <strain evidence="1">CBS 122367</strain>
    </source>
</reference>
<keyword evidence="2" id="KW-1185">Reference proteome</keyword>
<dbReference type="Proteomes" id="UP000799291">
    <property type="component" value="Unassembled WGS sequence"/>
</dbReference>
<dbReference type="EMBL" id="MU005576">
    <property type="protein sequence ID" value="KAF2686571.1"/>
    <property type="molecule type" value="Genomic_DNA"/>
</dbReference>
<proteinExistence type="predicted"/>
<evidence type="ECO:0000313" key="1">
    <source>
        <dbReference type="EMBL" id="KAF2686571.1"/>
    </source>
</evidence>
<protein>
    <submittedName>
        <fullName evidence="1">Uncharacterized protein</fullName>
    </submittedName>
</protein>
<organism evidence="1 2">
    <name type="scientific">Lentithecium fluviatile CBS 122367</name>
    <dbReference type="NCBI Taxonomy" id="1168545"/>
    <lineage>
        <taxon>Eukaryota</taxon>
        <taxon>Fungi</taxon>
        <taxon>Dikarya</taxon>
        <taxon>Ascomycota</taxon>
        <taxon>Pezizomycotina</taxon>
        <taxon>Dothideomycetes</taxon>
        <taxon>Pleosporomycetidae</taxon>
        <taxon>Pleosporales</taxon>
        <taxon>Massarineae</taxon>
        <taxon>Lentitheciaceae</taxon>
        <taxon>Lentithecium</taxon>
    </lineage>
</organism>
<name>A0A6G1J8M5_9PLEO</name>
<sequence length="74" mass="8343">MCYYHAYSHRCGHTEMVFQQLCSKGQMIQKKCPRGQEGVILTTVKVEYPCSGCPKKVRYATGYSCTEASANIIE</sequence>
<dbReference type="AlphaFoldDB" id="A0A6G1J8M5"/>
<evidence type="ECO:0000313" key="2">
    <source>
        <dbReference type="Proteomes" id="UP000799291"/>
    </source>
</evidence>
<gene>
    <name evidence="1" type="ORF">K458DRAFT_296921</name>
</gene>